<feature type="signal peptide" evidence="2">
    <location>
        <begin position="1"/>
        <end position="28"/>
    </location>
</feature>
<comment type="caution">
    <text evidence="4">The sequence shown here is derived from an EMBL/GenBank/DDBJ whole genome shotgun (WGS) entry which is preliminary data.</text>
</comment>
<dbReference type="SUPFAM" id="SSF53955">
    <property type="entry name" value="Lysozyme-like"/>
    <property type="match status" value="1"/>
</dbReference>
<evidence type="ECO:0000259" key="3">
    <source>
        <dbReference type="Pfam" id="PF01464"/>
    </source>
</evidence>
<evidence type="ECO:0000313" key="5">
    <source>
        <dbReference type="Proteomes" id="UP000550508"/>
    </source>
</evidence>
<reference evidence="4 5" key="1">
    <citation type="submission" date="2020-05" db="EMBL/GenBank/DDBJ databases">
        <authorList>
            <person name="Kim M.K."/>
        </authorList>
    </citation>
    <scope>NUCLEOTIDE SEQUENCE [LARGE SCALE GENOMIC DNA]</scope>
    <source>
        <strain evidence="4 5">BT25</strain>
    </source>
</reference>
<dbReference type="Proteomes" id="UP000550508">
    <property type="component" value="Unassembled WGS sequence"/>
</dbReference>
<dbReference type="AlphaFoldDB" id="A0A849VVB8"/>
<evidence type="ECO:0000256" key="1">
    <source>
        <dbReference type="ARBA" id="ARBA00009387"/>
    </source>
</evidence>
<evidence type="ECO:0000256" key="2">
    <source>
        <dbReference type="SAM" id="SignalP"/>
    </source>
</evidence>
<dbReference type="RefSeq" id="WP_113282238.1">
    <property type="nucleotide sequence ID" value="NZ_JABUMX010000007.1"/>
</dbReference>
<name>A0A849VVB8_9HYPH</name>
<sequence length="199" mass="21703">MSARKKQVSLVLKATFHAVWLSSLLAIANPASSENLCEREMHRASGKYGIPLGILYAVGLTETGHKESLQPYAMNIDGTPYFMPSAAAAAAKFAQAQMQGAKLIDLGCMQINQHYHADAFPSVAAMLDPKANVDYAARFLKGLRSREGSWTMAVARYHAGPNNDPAQQYYVCRVIENMVATGFGSWTAKARQFCGKNQP</sequence>
<gene>
    <name evidence="4" type="ORF">HQ945_20665</name>
</gene>
<dbReference type="Pfam" id="PF01464">
    <property type="entry name" value="SLT"/>
    <property type="match status" value="1"/>
</dbReference>
<accession>A0A849VVB8</accession>
<comment type="similarity">
    <text evidence="1">Belongs to the virb1 family.</text>
</comment>
<dbReference type="Gene3D" id="1.10.530.10">
    <property type="match status" value="1"/>
</dbReference>
<dbReference type="InterPro" id="IPR023346">
    <property type="entry name" value="Lysozyme-like_dom_sf"/>
</dbReference>
<dbReference type="InterPro" id="IPR008258">
    <property type="entry name" value="Transglycosylase_SLT_dom_1"/>
</dbReference>
<protein>
    <submittedName>
        <fullName evidence="4">Transglycosylase SLT domain-containing protein</fullName>
    </submittedName>
</protein>
<evidence type="ECO:0000313" key="4">
    <source>
        <dbReference type="EMBL" id="NTS33676.1"/>
    </source>
</evidence>
<proteinExistence type="inferred from homology"/>
<feature type="domain" description="Transglycosylase SLT" evidence="3">
    <location>
        <begin position="43"/>
        <end position="164"/>
    </location>
</feature>
<dbReference type="EMBL" id="JABUMX010000007">
    <property type="protein sequence ID" value="NTS33676.1"/>
    <property type="molecule type" value="Genomic_DNA"/>
</dbReference>
<keyword evidence="2" id="KW-0732">Signal</keyword>
<feature type="chain" id="PRO_5032316357" evidence="2">
    <location>
        <begin position="29"/>
        <end position="199"/>
    </location>
</feature>
<organism evidence="4 5">
    <name type="scientific">Phyllobacterium pellucidum</name>
    <dbReference type="NCBI Taxonomy" id="2740464"/>
    <lineage>
        <taxon>Bacteria</taxon>
        <taxon>Pseudomonadati</taxon>
        <taxon>Pseudomonadota</taxon>
        <taxon>Alphaproteobacteria</taxon>
        <taxon>Hyphomicrobiales</taxon>
        <taxon>Phyllobacteriaceae</taxon>
        <taxon>Phyllobacterium</taxon>
    </lineage>
</organism>
<keyword evidence="5" id="KW-1185">Reference proteome</keyword>